<dbReference type="NCBIfam" id="TIGR00787">
    <property type="entry name" value="dctP"/>
    <property type="match status" value="1"/>
</dbReference>
<keyword evidence="4 5" id="KW-0732">Signal</keyword>
<comment type="caution">
    <text evidence="6">The sequence shown here is derived from an EMBL/GenBank/DDBJ whole genome shotgun (WGS) entry which is preliminary data.</text>
</comment>
<dbReference type="PIRSF" id="PIRSF006470">
    <property type="entry name" value="DctB"/>
    <property type="match status" value="1"/>
</dbReference>
<dbReference type="PANTHER" id="PTHR33376:SF4">
    <property type="entry name" value="SIALIC ACID-BINDING PERIPLASMIC PROTEIN SIAP"/>
    <property type="match status" value="1"/>
</dbReference>
<dbReference type="AlphaFoldDB" id="A0A158BWJ9"/>
<evidence type="ECO:0000256" key="1">
    <source>
        <dbReference type="ARBA" id="ARBA00004196"/>
    </source>
</evidence>
<evidence type="ECO:0000313" key="6">
    <source>
        <dbReference type="EMBL" id="SAK74484.1"/>
    </source>
</evidence>
<evidence type="ECO:0000256" key="4">
    <source>
        <dbReference type="ARBA" id="ARBA00022729"/>
    </source>
</evidence>
<feature type="chain" id="PRO_5007622329" evidence="5">
    <location>
        <begin position="32"/>
        <end position="339"/>
    </location>
</feature>
<dbReference type="GO" id="GO:0055085">
    <property type="term" value="P:transmembrane transport"/>
    <property type="evidence" value="ECO:0007669"/>
    <property type="project" value="InterPro"/>
</dbReference>
<dbReference type="Proteomes" id="UP000054851">
    <property type="component" value="Unassembled WGS sequence"/>
</dbReference>
<dbReference type="EMBL" id="FCOA02000015">
    <property type="protein sequence ID" value="SAK74484.1"/>
    <property type="molecule type" value="Genomic_DNA"/>
</dbReference>
<sequence>MQTMNRRTALKLTAGAAIAFPAILKHTRVYAADFTLRYANNCPATHPLTVRMTEAAEAIRKETGGKVDLQVFPNSQLGGDTDMLAQLRAGALNFFTLSPMILSTLVPKAAISGVGFAFPSYDNVWAAMDGPLGAYVRAQIERSGLYPFPKIFDNGYRQISSSTRAIQTPDDLKNFKIRVPPSPMWTSMFQGFGAAPLTINFSELYSSLQTKIAEGQENPLVTVNSAKLYEVQKYVAKTNHMWDGFWFLANRAAWQKLPPEVRKVIEEQIAAATLKERDDIRSLNASLEKDLTAKGAVFNSVDPAAFQSRLQASGFYKEWKGKFGDEAWALLEKGASRTL</sequence>
<reference evidence="6" key="1">
    <citation type="submission" date="2016-01" db="EMBL/GenBank/DDBJ databases">
        <authorList>
            <person name="Peeters C."/>
        </authorList>
    </citation>
    <scope>NUCLEOTIDE SEQUENCE</scope>
    <source>
        <strain evidence="6">LMG 29322</strain>
    </source>
</reference>
<evidence type="ECO:0000256" key="3">
    <source>
        <dbReference type="ARBA" id="ARBA00022448"/>
    </source>
</evidence>
<evidence type="ECO:0000256" key="2">
    <source>
        <dbReference type="ARBA" id="ARBA00009023"/>
    </source>
</evidence>
<evidence type="ECO:0000256" key="5">
    <source>
        <dbReference type="SAM" id="SignalP"/>
    </source>
</evidence>
<dbReference type="CDD" id="cd13603">
    <property type="entry name" value="PBP2_TRAP_Siap_TeaA_like"/>
    <property type="match status" value="1"/>
</dbReference>
<evidence type="ECO:0000313" key="7">
    <source>
        <dbReference type="Proteomes" id="UP000054851"/>
    </source>
</evidence>
<organism evidence="6 7">
    <name type="scientific">Caballeronia hypogeia</name>
    <dbReference type="NCBI Taxonomy" id="1777140"/>
    <lineage>
        <taxon>Bacteria</taxon>
        <taxon>Pseudomonadati</taxon>
        <taxon>Pseudomonadota</taxon>
        <taxon>Betaproteobacteria</taxon>
        <taxon>Burkholderiales</taxon>
        <taxon>Burkholderiaceae</taxon>
        <taxon>Caballeronia</taxon>
    </lineage>
</organism>
<feature type="signal peptide" evidence="5">
    <location>
        <begin position="1"/>
        <end position="31"/>
    </location>
</feature>
<keyword evidence="3" id="KW-0813">Transport</keyword>
<comment type="similarity">
    <text evidence="2">Belongs to the bacterial solute-binding protein 7 family.</text>
</comment>
<comment type="subcellular location">
    <subcellularLocation>
        <location evidence="1">Cell envelope</location>
    </subcellularLocation>
</comment>
<dbReference type="InterPro" id="IPR038404">
    <property type="entry name" value="TRAP_DctP_sf"/>
</dbReference>
<keyword evidence="7" id="KW-1185">Reference proteome</keyword>
<dbReference type="Pfam" id="PF03480">
    <property type="entry name" value="DctP"/>
    <property type="match status" value="1"/>
</dbReference>
<dbReference type="GO" id="GO:0030288">
    <property type="term" value="C:outer membrane-bounded periplasmic space"/>
    <property type="evidence" value="ECO:0007669"/>
    <property type="project" value="InterPro"/>
</dbReference>
<dbReference type="OrthoDB" id="9794826at2"/>
<dbReference type="NCBIfam" id="NF037995">
    <property type="entry name" value="TRAP_S1"/>
    <property type="match status" value="1"/>
</dbReference>
<dbReference type="Gene3D" id="3.40.190.170">
    <property type="entry name" value="Bacterial extracellular solute-binding protein, family 7"/>
    <property type="match status" value="1"/>
</dbReference>
<gene>
    <name evidence="6" type="ORF">AWB79_04363</name>
</gene>
<protein>
    <submittedName>
        <fullName evidence="6">TRAP dicarboxylate family transporter subunit DctP</fullName>
    </submittedName>
</protein>
<dbReference type="InterPro" id="IPR018389">
    <property type="entry name" value="DctP_fam"/>
</dbReference>
<accession>A0A158BWJ9</accession>
<dbReference type="InterPro" id="IPR004682">
    <property type="entry name" value="TRAP_DctP"/>
</dbReference>
<name>A0A158BWJ9_9BURK</name>
<proteinExistence type="inferred from homology"/>
<dbReference type="STRING" id="1777140.AWB79_04363"/>
<dbReference type="PANTHER" id="PTHR33376">
    <property type="match status" value="1"/>
</dbReference>